<evidence type="ECO:0000313" key="5">
    <source>
        <dbReference type="Proteomes" id="UP000255421"/>
    </source>
</evidence>
<dbReference type="InterPro" id="IPR006311">
    <property type="entry name" value="TAT_signal"/>
</dbReference>
<accession>A0A1H1G5Z9</accession>
<feature type="compositionally biased region" description="Gly residues" evidence="1">
    <location>
        <begin position="31"/>
        <end position="51"/>
    </location>
</feature>
<dbReference type="PANTHER" id="PTHR43649">
    <property type="entry name" value="ARABINOSE-BINDING PROTEIN-RELATED"/>
    <property type="match status" value="1"/>
</dbReference>
<evidence type="ECO:0000313" key="4">
    <source>
        <dbReference type="Proteomes" id="UP000199289"/>
    </source>
</evidence>
<dbReference type="SUPFAM" id="SSF53850">
    <property type="entry name" value="Periplasmic binding protein-like II"/>
    <property type="match status" value="1"/>
</dbReference>
<name>A0A1H1G5Z9_9EURY</name>
<dbReference type="EMBL" id="QQST01000003">
    <property type="protein sequence ID" value="RDI69829.1"/>
    <property type="molecule type" value="Genomic_DNA"/>
</dbReference>
<dbReference type="EMBL" id="FNKQ01000005">
    <property type="protein sequence ID" value="SDR08495.1"/>
    <property type="molecule type" value="Genomic_DNA"/>
</dbReference>
<reference evidence="4" key="2">
    <citation type="submission" date="2016-10" db="EMBL/GenBank/DDBJ databases">
        <authorList>
            <person name="Varghese N."/>
            <person name="Submissions S."/>
        </authorList>
    </citation>
    <scope>NUCLEOTIDE SEQUENCE [LARGE SCALE GENOMIC DNA]</scope>
    <source>
        <strain evidence="4">CGMCC 1.12397</strain>
    </source>
</reference>
<dbReference type="InterPro" id="IPR006059">
    <property type="entry name" value="SBP"/>
</dbReference>
<evidence type="ECO:0000313" key="2">
    <source>
        <dbReference type="EMBL" id="RDI69829.1"/>
    </source>
</evidence>
<organism evidence="3 4">
    <name type="scientific">Halopelagius longus</name>
    <dbReference type="NCBI Taxonomy" id="1236180"/>
    <lineage>
        <taxon>Archaea</taxon>
        <taxon>Methanobacteriati</taxon>
        <taxon>Methanobacteriota</taxon>
        <taxon>Stenosarchaea group</taxon>
        <taxon>Halobacteria</taxon>
        <taxon>Halobacteriales</taxon>
        <taxon>Haloferacaceae</taxon>
    </lineage>
</organism>
<proteinExistence type="predicted"/>
<sequence>MTESYPPDLSRRSLVKTLGVGAAVGIAGCSGDGGGGTAGTGGGESTDGGSGETTTLTVASWGEGLEREIVTGILNDYEESTDGVKVKYQNTPNEQFYQNLQTQFAGGKEPDVFYMIADEAPQFMRNGALLGVGSELKDAEEYNFDDILDNLLEPFTYEGTVYGIPKDFTPVGLFYNTDHLETAGVSAPTTWSELRSALEAIGESTDVDFPMAVGSQPRNTLIQLIWQNGGNVLSEDGSEAVVGSQEAVEAMQFLNGLVEDDLAGIYGDDIEATWAPPAMGDGSISMAMTGAWSVSTLEQDYGDIYEATEVGMPTPEGGEKVTISFTTAWSASAKTNAPGASVDLIKALTNKEGMWEWASTGTALPSRQSLLDRDFYNDRPLLSGLGDLGDASRPMVFGPKTSTILDTIMNEAEAVLTGNKDPETAMTAAERQINEQL</sequence>
<feature type="region of interest" description="Disordered" evidence="1">
    <location>
        <begin position="31"/>
        <end position="54"/>
    </location>
</feature>
<dbReference type="Proteomes" id="UP000199289">
    <property type="component" value="Unassembled WGS sequence"/>
</dbReference>
<dbReference type="Gene3D" id="3.40.190.10">
    <property type="entry name" value="Periplasmic binding protein-like II"/>
    <property type="match status" value="1"/>
</dbReference>
<evidence type="ECO:0000256" key="1">
    <source>
        <dbReference type="SAM" id="MobiDB-lite"/>
    </source>
</evidence>
<keyword evidence="5" id="KW-1185">Reference proteome</keyword>
<protein>
    <submittedName>
        <fullName evidence="2 3">ABC transporter substrate-binding protein</fullName>
    </submittedName>
</protein>
<dbReference type="InterPro" id="IPR050490">
    <property type="entry name" value="Bact_solute-bd_prot1"/>
</dbReference>
<dbReference type="CDD" id="cd14748">
    <property type="entry name" value="PBP2_UgpB"/>
    <property type="match status" value="1"/>
</dbReference>
<dbReference type="Proteomes" id="UP000255421">
    <property type="component" value="Unassembled WGS sequence"/>
</dbReference>
<dbReference type="PANTHER" id="PTHR43649:SF12">
    <property type="entry name" value="DIACETYLCHITOBIOSE BINDING PROTEIN DASA"/>
    <property type="match status" value="1"/>
</dbReference>
<evidence type="ECO:0000313" key="3">
    <source>
        <dbReference type="EMBL" id="SDR08495.1"/>
    </source>
</evidence>
<dbReference type="AlphaFoldDB" id="A0A1H1G5Z9"/>
<dbReference type="Pfam" id="PF13416">
    <property type="entry name" value="SBP_bac_8"/>
    <property type="match status" value="1"/>
</dbReference>
<dbReference type="PROSITE" id="PS51318">
    <property type="entry name" value="TAT"/>
    <property type="match status" value="1"/>
</dbReference>
<reference evidence="2 5" key="3">
    <citation type="submission" date="2018-07" db="EMBL/GenBank/DDBJ databases">
        <title>Genome sequence of extremly halophilic archaeon Halopelagius longus strain BC12-B1.</title>
        <authorList>
            <person name="Zhang X."/>
        </authorList>
    </citation>
    <scope>NUCLEOTIDE SEQUENCE [LARGE SCALE GENOMIC DNA]</scope>
    <source>
        <strain evidence="2 5">BC12-B1</strain>
    </source>
</reference>
<reference evidence="3" key="1">
    <citation type="submission" date="2016-10" db="EMBL/GenBank/DDBJ databases">
        <authorList>
            <person name="de Groot N.N."/>
        </authorList>
    </citation>
    <scope>NUCLEOTIDE SEQUENCE [LARGE SCALE GENOMIC DNA]</scope>
    <source>
        <strain evidence="3">CGMCC 1.12397</strain>
    </source>
</reference>
<gene>
    <name evidence="2" type="ORF">DWB78_16905</name>
    <name evidence="3" type="ORF">SAMN05216278_3536</name>
</gene>